<evidence type="ECO:0000256" key="1">
    <source>
        <dbReference type="SAM" id="SignalP"/>
    </source>
</evidence>
<organism evidence="2 3">
    <name type="scientific">Pedobacter rhizosphaerae</name>
    <dbReference type="NCBI Taxonomy" id="390241"/>
    <lineage>
        <taxon>Bacteria</taxon>
        <taxon>Pseudomonadati</taxon>
        <taxon>Bacteroidota</taxon>
        <taxon>Sphingobacteriia</taxon>
        <taxon>Sphingobacteriales</taxon>
        <taxon>Sphingobacteriaceae</taxon>
        <taxon>Pedobacter</taxon>
    </lineage>
</organism>
<dbReference type="Proteomes" id="UP000199572">
    <property type="component" value="Unassembled WGS sequence"/>
</dbReference>
<dbReference type="AlphaFoldDB" id="A0A1H9T9K6"/>
<keyword evidence="1" id="KW-0732">Signal</keyword>
<dbReference type="RefSeq" id="WP_090886159.1">
    <property type="nucleotide sequence ID" value="NZ_FOGG01000021.1"/>
</dbReference>
<proteinExistence type="predicted"/>
<name>A0A1H9T9K6_9SPHI</name>
<evidence type="ECO:0000313" key="2">
    <source>
        <dbReference type="EMBL" id="SER93614.1"/>
    </source>
</evidence>
<dbReference type="PROSITE" id="PS51257">
    <property type="entry name" value="PROKAR_LIPOPROTEIN"/>
    <property type="match status" value="1"/>
</dbReference>
<feature type="signal peptide" evidence="1">
    <location>
        <begin position="1"/>
        <end position="23"/>
    </location>
</feature>
<evidence type="ECO:0000313" key="3">
    <source>
        <dbReference type="Proteomes" id="UP000199572"/>
    </source>
</evidence>
<keyword evidence="3" id="KW-1185">Reference proteome</keyword>
<protein>
    <recommendedName>
        <fullName evidence="4">Lipocalin-like domain-containing protein</fullName>
    </recommendedName>
</protein>
<accession>A0A1H9T9K6</accession>
<evidence type="ECO:0008006" key="4">
    <source>
        <dbReference type="Google" id="ProtNLM"/>
    </source>
</evidence>
<gene>
    <name evidence="2" type="ORF">SAMN04488023_12136</name>
</gene>
<reference evidence="2 3" key="1">
    <citation type="submission" date="2016-10" db="EMBL/GenBank/DDBJ databases">
        <authorList>
            <person name="de Groot N.N."/>
        </authorList>
    </citation>
    <scope>NUCLEOTIDE SEQUENCE [LARGE SCALE GENOMIC DNA]</scope>
    <source>
        <strain evidence="2 3">DSM 18610</strain>
    </source>
</reference>
<dbReference type="STRING" id="390241.SAMN04488023_12136"/>
<dbReference type="OrthoDB" id="771052at2"/>
<dbReference type="EMBL" id="FOGG01000021">
    <property type="protein sequence ID" value="SER93614.1"/>
    <property type="molecule type" value="Genomic_DNA"/>
</dbReference>
<sequence>MKKTLLLLMVCLGLACKKKTVNAEDDITKYSWPLQSATVSPALLINGQLETDFKTKSASQACLNHNYSIEFFKSGNFAFGSNGPLCDMISYKNATWVKNGSQITLNYGTGSSHTIQISGSVITDKYVFEQNNTTYTVTYIFTAKPK</sequence>
<feature type="chain" id="PRO_5011486365" description="Lipocalin-like domain-containing protein" evidence="1">
    <location>
        <begin position="24"/>
        <end position="146"/>
    </location>
</feature>